<dbReference type="GO" id="GO:0003690">
    <property type="term" value="F:double-stranded DNA binding"/>
    <property type="evidence" value="ECO:0007669"/>
    <property type="project" value="InterPro"/>
</dbReference>
<sequence>MATKRTKKQVITGVTQKAAEGAFSDFAKADARISKINAEMDVQITKIRDKYAEELSYLEEDKARAFDILQVYATENRDDLFRKKKSIETVHGTFGFRTGTPSLKTLKGFTWPAVANLLEKLAPDYIRKKIEADKEKLIADRDKIGDAMVEYGIKVVQDETFYVERKTEEAEA</sequence>
<comment type="caution">
    <text evidence="1">The sequence shown here is derived from an EMBL/GenBank/DDBJ whole genome shotgun (WGS) entry which is preliminary data.</text>
</comment>
<proteinExistence type="predicted"/>
<evidence type="ECO:0000313" key="1">
    <source>
        <dbReference type="EMBL" id="MBB4034866.1"/>
    </source>
</evidence>
<accession>A0A840CHU5</accession>
<dbReference type="Gene3D" id="1.20.5.170">
    <property type="match status" value="1"/>
</dbReference>
<dbReference type="RefSeq" id="WP_183305803.1">
    <property type="nucleotide sequence ID" value="NZ_JACIEP010000002.1"/>
</dbReference>
<gene>
    <name evidence="1" type="ORF">GGR21_000753</name>
</gene>
<keyword evidence="2" id="KW-1185">Reference proteome</keyword>
<dbReference type="GO" id="GO:0042262">
    <property type="term" value="P:DNA protection"/>
    <property type="evidence" value="ECO:0007669"/>
    <property type="project" value="InterPro"/>
</dbReference>
<dbReference type="AlphaFoldDB" id="A0A840CHU5"/>
<organism evidence="1 2">
    <name type="scientific">Dysgonomonas hofstadii</name>
    <dbReference type="NCBI Taxonomy" id="637886"/>
    <lineage>
        <taxon>Bacteria</taxon>
        <taxon>Pseudomonadati</taxon>
        <taxon>Bacteroidota</taxon>
        <taxon>Bacteroidia</taxon>
        <taxon>Bacteroidales</taxon>
        <taxon>Dysgonomonadaceae</taxon>
        <taxon>Dysgonomonas</taxon>
    </lineage>
</organism>
<dbReference type="EMBL" id="JACIEP010000002">
    <property type="protein sequence ID" value="MBB4034866.1"/>
    <property type="molecule type" value="Genomic_DNA"/>
</dbReference>
<evidence type="ECO:0000313" key="2">
    <source>
        <dbReference type="Proteomes" id="UP000555103"/>
    </source>
</evidence>
<reference evidence="1 2" key="1">
    <citation type="submission" date="2020-08" db="EMBL/GenBank/DDBJ databases">
        <title>Genomic Encyclopedia of Type Strains, Phase IV (KMG-IV): sequencing the most valuable type-strain genomes for metagenomic binning, comparative biology and taxonomic classification.</title>
        <authorList>
            <person name="Goeker M."/>
        </authorList>
    </citation>
    <scope>NUCLEOTIDE SEQUENCE [LARGE SCALE GENOMIC DNA]</scope>
    <source>
        <strain evidence="1 2">DSM 104969</strain>
    </source>
</reference>
<name>A0A840CHU5_9BACT</name>
<dbReference type="SUPFAM" id="SSF161266">
    <property type="entry name" value="Gam-like"/>
    <property type="match status" value="1"/>
</dbReference>
<protein>
    <submittedName>
        <fullName evidence="1">Phage host-nuclease inhibitor protein Gam</fullName>
    </submittedName>
</protein>
<dbReference type="InterPro" id="IPR009951">
    <property type="entry name" value="Host-nuc_inhib_Gam"/>
</dbReference>
<dbReference type="Pfam" id="PF07352">
    <property type="entry name" value="Phage_Mu_Gam"/>
    <property type="match status" value="1"/>
</dbReference>
<dbReference type="Proteomes" id="UP000555103">
    <property type="component" value="Unassembled WGS sequence"/>
</dbReference>